<evidence type="ECO:0000313" key="2">
    <source>
        <dbReference type="EMBL" id="MFH5207879.1"/>
    </source>
</evidence>
<feature type="chain" id="PRO_5045033525" evidence="1">
    <location>
        <begin position="29"/>
        <end position="140"/>
    </location>
</feature>
<gene>
    <name evidence="2" type="ORF">ACHIPZ_06575</name>
    <name evidence="3" type="ORF">ACHIRB_30315</name>
</gene>
<dbReference type="EMBL" id="JBIMSN010000163">
    <property type="protein sequence ID" value="MFH5232830.1"/>
    <property type="molecule type" value="Genomic_DNA"/>
</dbReference>
<reference evidence="4 5" key="1">
    <citation type="submission" date="2024-10" db="EMBL/GenBank/DDBJ databases">
        <authorList>
            <person name="Riesco R."/>
        </authorList>
    </citation>
    <scope>NUCLEOTIDE SEQUENCE [LARGE SCALE GENOMIC DNA]</scope>
    <source>
        <strain evidence="2 4">NCIMB 15449</strain>
        <strain evidence="3 5">NCIMB 15450</strain>
    </source>
</reference>
<keyword evidence="5" id="KW-1185">Reference proteome</keyword>
<accession>A0ABW7JJE0</accession>
<name>A0ABW7JJE0_9NOCA</name>
<evidence type="ECO:0000313" key="4">
    <source>
        <dbReference type="Proteomes" id="UP001609175"/>
    </source>
</evidence>
<evidence type="ECO:0000313" key="5">
    <source>
        <dbReference type="Proteomes" id="UP001609219"/>
    </source>
</evidence>
<protein>
    <submittedName>
        <fullName evidence="2">Uncharacterized protein</fullName>
    </submittedName>
</protein>
<dbReference type="Proteomes" id="UP001609219">
    <property type="component" value="Unassembled WGS sequence"/>
</dbReference>
<proteinExistence type="predicted"/>
<keyword evidence="1" id="KW-0732">Signal</keyword>
<feature type="signal peptide" evidence="1">
    <location>
        <begin position="1"/>
        <end position="28"/>
    </location>
</feature>
<evidence type="ECO:0000313" key="3">
    <source>
        <dbReference type="EMBL" id="MFH5232830.1"/>
    </source>
</evidence>
<dbReference type="EMBL" id="JBIMSO010000031">
    <property type="protein sequence ID" value="MFH5207879.1"/>
    <property type="molecule type" value="Genomic_DNA"/>
</dbReference>
<sequence>MISTTFKTTAVTTLAVTGVLLSGSPAQAATWIPESAGHVSGNCTREIDVLPGTALLERPDLSAAVVTTGTGIRGYRAVYPDAECASGPHGKWRLVQAIGSEVVNPNNISTLWTLMKNTSTGQLGWMNNASADPSNTFFVS</sequence>
<organism evidence="2 4">
    <name type="scientific">Antrihabitans spumae</name>
    <dbReference type="NCBI Taxonomy" id="3373370"/>
    <lineage>
        <taxon>Bacteria</taxon>
        <taxon>Bacillati</taxon>
        <taxon>Actinomycetota</taxon>
        <taxon>Actinomycetes</taxon>
        <taxon>Mycobacteriales</taxon>
        <taxon>Nocardiaceae</taxon>
        <taxon>Antrihabitans</taxon>
    </lineage>
</organism>
<evidence type="ECO:0000256" key="1">
    <source>
        <dbReference type="SAM" id="SignalP"/>
    </source>
</evidence>
<dbReference type="Proteomes" id="UP001609175">
    <property type="component" value="Unassembled WGS sequence"/>
</dbReference>
<comment type="caution">
    <text evidence="2">The sequence shown here is derived from an EMBL/GenBank/DDBJ whole genome shotgun (WGS) entry which is preliminary data.</text>
</comment>
<dbReference type="RefSeq" id="WP_395113318.1">
    <property type="nucleotide sequence ID" value="NZ_JBIMSN010000163.1"/>
</dbReference>